<keyword evidence="4" id="KW-1185">Reference proteome</keyword>
<dbReference type="InterPro" id="IPR001584">
    <property type="entry name" value="Integrase_cat-core"/>
</dbReference>
<gene>
    <name evidence="3" type="ORF">SHELI_v1c04220</name>
</gene>
<dbReference type="PATRIC" id="fig|216938.3.peg.428"/>
<evidence type="ECO:0000259" key="2">
    <source>
        <dbReference type="PROSITE" id="PS50994"/>
    </source>
</evidence>
<dbReference type="AlphaFoldDB" id="A0A1B3SKB2"/>
<feature type="coiled-coil region" evidence="1">
    <location>
        <begin position="97"/>
        <end position="131"/>
    </location>
</feature>
<feature type="domain" description="Integrase catalytic" evidence="2">
    <location>
        <begin position="322"/>
        <end position="482"/>
    </location>
</feature>
<organism evidence="3 4">
    <name type="scientific">Spiroplasma helicoides</name>
    <dbReference type="NCBI Taxonomy" id="216938"/>
    <lineage>
        <taxon>Bacteria</taxon>
        <taxon>Bacillati</taxon>
        <taxon>Mycoplasmatota</taxon>
        <taxon>Mollicutes</taxon>
        <taxon>Entomoplasmatales</taxon>
        <taxon>Spiroplasmataceae</taxon>
        <taxon>Spiroplasma</taxon>
    </lineage>
</organism>
<dbReference type="SUPFAM" id="SSF46689">
    <property type="entry name" value="Homeodomain-like"/>
    <property type="match status" value="1"/>
</dbReference>
<dbReference type="EMBL" id="CP017015">
    <property type="protein sequence ID" value="AOG60373.1"/>
    <property type="molecule type" value="Genomic_DNA"/>
</dbReference>
<dbReference type="GO" id="GO:0003676">
    <property type="term" value="F:nucleic acid binding"/>
    <property type="evidence" value="ECO:0007669"/>
    <property type="project" value="InterPro"/>
</dbReference>
<dbReference type="InterPro" id="IPR009057">
    <property type="entry name" value="Homeodomain-like_sf"/>
</dbReference>
<dbReference type="InterPro" id="IPR012337">
    <property type="entry name" value="RNaseH-like_sf"/>
</dbReference>
<evidence type="ECO:0000256" key="1">
    <source>
        <dbReference type="SAM" id="Coils"/>
    </source>
</evidence>
<sequence length="482" mass="57026">MSLFKKEKRKLSRPVVYTTGFYIRKENMPRKYSEDLKKNALKRYWSGENLDKIALEMNIKAGSQLIRIWDKKSKLTHYDSRIKTCKEVEIMSKKLKKEFVSKDLKTKEKENKVLKEKIRLLEKQLKFEKEEKILAMASKEILEKSIPSCTATIMLNMLKMSKKDKIMIMATKAYKHYACCQIYYFIAKHGMGTNRLISYFKIHKNTFSKFKLKNNLENPIIIFKNGLYFNDLPNFNSPKYTIAKKLIIDYNLKNNSLASGANLISKWIYVNKGVKVSEKMIRKIRVDHPWILNNPSRKKRSVKKSESKKHNIYVREDLVEMNYSRPNIIGMDGTNFKIFLNNGKNRSKINCLISYDWEKRTIVSYSFDKSENSNSALSVFKETNNYAIEKANQKIIQSDRGSAFANELIFNYVNENDFIVHSMSKKGFKHNAPTESLNGWIKQKFYKTFGNKFENKENFYYYFKKFSNIYNNLQQIKYNFNI</sequence>
<dbReference type="Gene3D" id="3.30.420.10">
    <property type="entry name" value="Ribonuclease H-like superfamily/Ribonuclease H"/>
    <property type="match status" value="1"/>
</dbReference>
<proteinExistence type="predicted"/>
<name>A0A1B3SKB2_9MOLU</name>
<protein>
    <recommendedName>
        <fullName evidence="2">Integrase catalytic domain-containing protein</fullName>
    </recommendedName>
</protein>
<keyword evidence="1" id="KW-0175">Coiled coil</keyword>
<evidence type="ECO:0000313" key="4">
    <source>
        <dbReference type="Proteomes" id="UP000094378"/>
    </source>
</evidence>
<dbReference type="GO" id="GO:0015074">
    <property type="term" value="P:DNA integration"/>
    <property type="evidence" value="ECO:0007669"/>
    <property type="project" value="InterPro"/>
</dbReference>
<reference evidence="3 4" key="1">
    <citation type="submission" date="2016-08" db="EMBL/GenBank/DDBJ databases">
        <title>Complete genome sequence of Spiroplasma helicoides TABS-2 (DSM 22551).</title>
        <authorList>
            <person name="Shen W.-Y."/>
            <person name="Lo W.-S."/>
            <person name="Lai Y.-C."/>
            <person name="Kuo C.-H."/>
        </authorList>
    </citation>
    <scope>NUCLEOTIDE SEQUENCE [LARGE SCALE GENOMIC DNA]</scope>
    <source>
        <strain evidence="3 4">TABS-2</strain>
    </source>
</reference>
<dbReference type="Proteomes" id="UP000094378">
    <property type="component" value="Chromosome"/>
</dbReference>
<dbReference type="KEGG" id="shj:SHELI_v1c04220"/>
<dbReference type="OrthoDB" id="391330at2"/>
<dbReference type="RefSeq" id="WP_069116263.1">
    <property type="nucleotide sequence ID" value="NZ_CP017015.1"/>
</dbReference>
<accession>A0A1B3SKB2</accession>
<evidence type="ECO:0000313" key="3">
    <source>
        <dbReference type="EMBL" id="AOG60373.1"/>
    </source>
</evidence>
<dbReference type="SUPFAM" id="SSF53098">
    <property type="entry name" value="Ribonuclease H-like"/>
    <property type="match status" value="1"/>
</dbReference>
<dbReference type="InterPro" id="IPR036397">
    <property type="entry name" value="RNaseH_sf"/>
</dbReference>
<dbReference type="PROSITE" id="PS50994">
    <property type="entry name" value="INTEGRASE"/>
    <property type="match status" value="1"/>
</dbReference>